<dbReference type="Pfam" id="PF00501">
    <property type="entry name" value="AMP-binding"/>
    <property type="match status" value="1"/>
</dbReference>
<keyword evidence="1 3" id="KW-0436">Ligase</keyword>
<dbReference type="EMBL" id="CAADGH010000099">
    <property type="protein sequence ID" value="VFK77098.1"/>
    <property type="molecule type" value="Genomic_DNA"/>
</dbReference>
<organism evidence="3">
    <name type="scientific">Candidatus Kentrum sp. MB</name>
    <dbReference type="NCBI Taxonomy" id="2138164"/>
    <lineage>
        <taxon>Bacteria</taxon>
        <taxon>Pseudomonadati</taxon>
        <taxon>Pseudomonadota</taxon>
        <taxon>Gammaproteobacteria</taxon>
        <taxon>Candidatus Kentrum</taxon>
    </lineage>
</organism>
<reference evidence="3" key="1">
    <citation type="submission" date="2019-02" db="EMBL/GenBank/DDBJ databases">
        <authorList>
            <person name="Gruber-Vodicka R. H."/>
            <person name="Seah K. B. B."/>
        </authorList>
    </citation>
    <scope>NUCLEOTIDE SEQUENCE</scope>
    <source>
        <strain evidence="3">BECK_BZ197</strain>
        <strain evidence="5">BECK_BZ198</strain>
        <strain evidence="4">BECK_BZ199</strain>
    </source>
</reference>
<dbReference type="PANTHER" id="PTHR43352:SF1">
    <property type="entry name" value="ANTHRANILATE--COA LIGASE"/>
    <property type="match status" value="1"/>
</dbReference>
<evidence type="ECO:0000256" key="1">
    <source>
        <dbReference type="ARBA" id="ARBA00022598"/>
    </source>
</evidence>
<dbReference type="EMBL" id="CAADFO010000098">
    <property type="protein sequence ID" value="VFK31958.1"/>
    <property type="molecule type" value="Genomic_DNA"/>
</dbReference>
<dbReference type="AlphaFoldDB" id="A0A450XRQ4"/>
<dbReference type="SUPFAM" id="SSF56801">
    <property type="entry name" value="Acetyl-CoA synthetase-like"/>
    <property type="match status" value="1"/>
</dbReference>
<name>A0A450XRQ4_9GAMM</name>
<dbReference type="PANTHER" id="PTHR43352">
    <property type="entry name" value="ACETYL-COA SYNTHETASE"/>
    <property type="match status" value="1"/>
</dbReference>
<dbReference type="GO" id="GO:0044550">
    <property type="term" value="P:secondary metabolite biosynthetic process"/>
    <property type="evidence" value="ECO:0007669"/>
    <property type="project" value="TreeGrafter"/>
</dbReference>
<proteinExistence type="predicted"/>
<evidence type="ECO:0000313" key="4">
    <source>
        <dbReference type="EMBL" id="VFK34982.1"/>
    </source>
</evidence>
<dbReference type="Gene3D" id="3.40.50.12780">
    <property type="entry name" value="N-terminal domain of ligase-like"/>
    <property type="match status" value="1"/>
</dbReference>
<protein>
    <submittedName>
        <fullName evidence="3">Benzoate-CoA ligase</fullName>
    </submittedName>
</protein>
<evidence type="ECO:0000313" key="5">
    <source>
        <dbReference type="EMBL" id="VFK77098.1"/>
    </source>
</evidence>
<dbReference type="EMBL" id="CAADFQ010000094">
    <property type="protein sequence ID" value="VFK34982.1"/>
    <property type="molecule type" value="Genomic_DNA"/>
</dbReference>
<dbReference type="InterPro" id="IPR000873">
    <property type="entry name" value="AMP-dep_synth/lig_dom"/>
</dbReference>
<evidence type="ECO:0000313" key="3">
    <source>
        <dbReference type="EMBL" id="VFK31958.1"/>
    </source>
</evidence>
<feature type="domain" description="AMP-dependent synthetase/ligase" evidence="2">
    <location>
        <begin position="19"/>
        <end position="109"/>
    </location>
</feature>
<gene>
    <name evidence="3" type="ORF">BECKMB1821G_GA0114241_109810</name>
    <name evidence="5" type="ORF">BECKMB1821H_GA0114242_109910</name>
    <name evidence="4" type="ORF">BECKMB1821I_GA0114274_10944</name>
</gene>
<dbReference type="GO" id="GO:0016878">
    <property type="term" value="F:acid-thiol ligase activity"/>
    <property type="evidence" value="ECO:0007669"/>
    <property type="project" value="TreeGrafter"/>
</dbReference>
<accession>A0A450XRQ4</accession>
<sequence>MSRNIPESLNAATIFVDTHVAEGRGSRPAILCEERVVTYAELQEGVNRFGNILGELDIRMEERVAILLPDIPEFAFAFFGAIKAGAVAVPFNTLLGPEEYEYYYETADALSFSGVSKSST</sequence>
<dbReference type="InterPro" id="IPR042099">
    <property type="entry name" value="ANL_N_sf"/>
</dbReference>
<evidence type="ECO:0000259" key="2">
    <source>
        <dbReference type="Pfam" id="PF00501"/>
    </source>
</evidence>